<name>A0A165T2Q9_9AGAM</name>
<protein>
    <submittedName>
        <fullName evidence="2">Uncharacterized protein</fullName>
    </submittedName>
</protein>
<gene>
    <name evidence="2" type="ORF">NEOLEDRAFT_1132570</name>
</gene>
<accession>A0A165T2Q9</accession>
<dbReference type="Proteomes" id="UP000076761">
    <property type="component" value="Unassembled WGS sequence"/>
</dbReference>
<keyword evidence="3" id="KW-1185">Reference proteome</keyword>
<reference evidence="2 3" key="1">
    <citation type="journal article" date="2016" name="Mol. Biol. Evol.">
        <title>Comparative Genomics of Early-Diverging Mushroom-Forming Fungi Provides Insights into the Origins of Lignocellulose Decay Capabilities.</title>
        <authorList>
            <person name="Nagy L.G."/>
            <person name="Riley R."/>
            <person name="Tritt A."/>
            <person name="Adam C."/>
            <person name="Daum C."/>
            <person name="Floudas D."/>
            <person name="Sun H."/>
            <person name="Yadav J.S."/>
            <person name="Pangilinan J."/>
            <person name="Larsson K.H."/>
            <person name="Matsuura K."/>
            <person name="Barry K."/>
            <person name="Labutti K."/>
            <person name="Kuo R."/>
            <person name="Ohm R.A."/>
            <person name="Bhattacharya S.S."/>
            <person name="Shirouzu T."/>
            <person name="Yoshinaga Y."/>
            <person name="Martin F.M."/>
            <person name="Grigoriev I.V."/>
            <person name="Hibbett D.S."/>
        </authorList>
    </citation>
    <scope>NUCLEOTIDE SEQUENCE [LARGE SCALE GENOMIC DNA]</scope>
    <source>
        <strain evidence="2 3">HHB14362 ss-1</strain>
    </source>
</reference>
<evidence type="ECO:0000313" key="2">
    <source>
        <dbReference type="EMBL" id="KZT26050.1"/>
    </source>
</evidence>
<feature type="region of interest" description="Disordered" evidence="1">
    <location>
        <begin position="1"/>
        <end position="21"/>
    </location>
</feature>
<proteinExistence type="predicted"/>
<organism evidence="2 3">
    <name type="scientific">Neolentinus lepideus HHB14362 ss-1</name>
    <dbReference type="NCBI Taxonomy" id="1314782"/>
    <lineage>
        <taxon>Eukaryota</taxon>
        <taxon>Fungi</taxon>
        <taxon>Dikarya</taxon>
        <taxon>Basidiomycota</taxon>
        <taxon>Agaricomycotina</taxon>
        <taxon>Agaricomycetes</taxon>
        <taxon>Gloeophyllales</taxon>
        <taxon>Gloeophyllaceae</taxon>
        <taxon>Neolentinus</taxon>
    </lineage>
</organism>
<evidence type="ECO:0000313" key="3">
    <source>
        <dbReference type="Proteomes" id="UP000076761"/>
    </source>
</evidence>
<sequence length="104" mass="10808">MGTGETTGVPSNTVPSPAYTTPVTIRATSPVMKTAGPGRPDSPSRKMGLATNAVDTCAVMHGVAFRCTVLASGQSPCLIPWVHRLPAPIFSNTDQVQLPGKCIM</sequence>
<dbReference type="InParanoid" id="A0A165T2Q9"/>
<evidence type="ECO:0000256" key="1">
    <source>
        <dbReference type="SAM" id="MobiDB-lite"/>
    </source>
</evidence>
<dbReference type="AlphaFoldDB" id="A0A165T2Q9"/>
<dbReference type="EMBL" id="KV425568">
    <property type="protein sequence ID" value="KZT26050.1"/>
    <property type="molecule type" value="Genomic_DNA"/>
</dbReference>